<feature type="compositionally biased region" description="Low complexity" evidence="1">
    <location>
        <begin position="170"/>
        <end position="180"/>
    </location>
</feature>
<dbReference type="Proteomes" id="UP000578112">
    <property type="component" value="Unassembled WGS sequence"/>
</dbReference>
<gene>
    <name evidence="2" type="ORF">BJ971_001698</name>
</gene>
<organism evidence="2 3">
    <name type="scientific">Actinoplanes digitatis</name>
    <dbReference type="NCBI Taxonomy" id="1868"/>
    <lineage>
        <taxon>Bacteria</taxon>
        <taxon>Bacillati</taxon>
        <taxon>Actinomycetota</taxon>
        <taxon>Actinomycetes</taxon>
        <taxon>Micromonosporales</taxon>
        <taxon>Micromonosporaceae</taxon>
        <taxon>Actinoplanes</taxon>
    </lineage>
</organism>
<comment type="caution">
    <text evidence="2">The sequence shown here is derived from an EMBL/GenBank/DDBJ whole genome shotgun (WGS) entry which is preliminary data.</text>
</comment>
<accession>A0A7W7HUR0</accession>
<evidence type="ECO:0000256" key="1">
    <source>
        <dbReference type="SAM" id="MobiDB-lite"/>
    </source>
</evidence>
<keyword evidence="3" id="KW-1185">Reference proteome</keyword>
<feature type="region of interest" description="Disordered" evidence="1">
    <location>
        <begin position="158"/>
        <end position="182"/>
    </location>
</feature>
<protein>
    <submittedName>
        <fullName evidence="2">Uncharacterized protein</fullName>
    </submittedName>
</protein>
<dbReference type="AlphaFoldDB" id="A0A7W7HUR0"/>
<name>A0A7W7HUR0_9ACTN</name>
<evidence type="ECO:0000313" key="3">
    <source>
        <dbReference type="Proteomes" id="UP000578112"/>
    </source>
</evidence>
<dbReference type="RefSeq" id="WP_184991375.1">
    <property type="nucleotide sequence ID" value="NZ_BOMK01000013.1"/>
</dbReference>
<evidence type="ECO:0000313" key="2">
    <source>
        <dbReference type="EMBL" id="MBB4761142.1"/>
    </source>
</evidence>
<proteinExistence type="predicted"/>
<feature type="compositionally biased region" description="Pro residues" evidence="1">
    <location>
        <begin position="73"/>
        <end position="116"/>
    </location>
</feature>
<dbReference type="EMBL" id="JACHNH010000001">
    <property type="protein sequence ID" value="MBB4761142.1"/>
    <property type="molecule type" value="Genomic_DNA"/>
</dbReference>
<reference evidence="2 3" key="1">
    <citation type="submission" date="2020-08" db="EMBL/GenBank/DDBJ databases">
        <title>Sequencing the genomes of 1000 actinobacteria strains.</title>
        <authorList>
            <person name="Klenk H.-P."/>
        </authorList>
    </citation>
    <scope>NUCLEOTIDE SEQUENCE [LARGE SCALE GENOMIC DNA]</scope>
    <source>
        <strain evidence="2 3">DSM 43149</strain>
    </source>
</reference>
<sequence length="443" mass="45562">MTGDPGFSSAIIEVPQAEAAAGTTKVVWSPTHGPLNVVVPPGTVDGAVVWVQGPAGNVAVTVRVSSPFSPPPPFAGVPASGPPAPGYPPPGQPFPGQPYPGQPYPGQPYPGQPVPGQPHTFAGPPKAPSGNARRNSLIGGTLAVVLVLGCCAGVRLIGGGDDDRAGKRTGGTSTTTSAPTPVNPEQYVQALASADTAIGAAFGTLKTADNAAFAKAAPAAAGTIRAESEKLRAIEAPSGAETAHEQLTLELGSMGDMIEESAAAKPDCPAASPWNTMLQSGWAEGVREDARKLAVADPRYAFGKFLPAAPKETNRRLKTGKILKRSGPGGRGHLKIKNGDDDAAISLVPAKGKKPVVTVYVRGGGSYTVKGVRDGTYRIYKASGADWNADKKGFTRDCSFSRIEDTFKYTTTSVAYTIWSVTLTPVLGGNAKTSELDPDSFPN</sequence>
<feature type="region of interest" description="Disordered" evidence="1">
    <location>
        <begin position="73"/>
        <end position="133"/>
    </location>
</feature>